<evidence type="ECO:0000256" key="3">
    <source>
        <dbReference type="ARBA" id="ARBA00022670"/>
    </source>
</evidence>
<accession>A0AAW1TLK6</accession>
<comment type="subcellular location">
    <subcellularLocation>
        <location evidence="1">Secreted</location>
    </subcellularLocation>
</comment>
<dbReference type="Pfam" id="PF00089">
    <property type="entry name" value="Trypsin"/>
    <property type="match status" value="1"/>
</dbReference>
<organism evidence="10 11">
    <name type="scientific">Henosepilachna vigintioctopunctata</name>
    <dbReference type="NCBI Taxonomy" id="420089"/>
    <lineage>
        <taxon>Eukaryota</taxon>
        <taxon>Metazoa</taxon>
        <taxon>Ecdysozoa</taxon>
        <taxon>Arthropoda</taxon>
        <taxon>Hexapoda</taxon>
        <taxon>Insecta</taxon>
        <taxon>Pterygota</taxon>
        <taxon>Neoptera</taxon>
        <taxon>Endopterygota</taxon>
        <taxon>Coleoptera</taxon>
        <taxon>Polyphaga</taxon>
        <taxon>Cucujiformia</taxon>
        <taxon>Coccinelloidea</taxon>
        <taxon>Coccinellidae</taxon>
        <taxon>Epilachninae</taxon>
        <taxon>Epilachnini</taxon>
        <taxon>Henosepilachna</taxon>
    </lineage>
</organism>
<dbReference type="PROSITE" id="PS00135">
    <property type="entry name" value="TRYPSIN_SER"/>
    <property type="match status" value="1"/>
</dbReference>
<keyword evidence="8" id="KW-0472">Membrane</keyword>
<evidence type="ECO:0000256" key="6">
    <source>
        <dbReference type="ARBA" id="ARBA00023157"/>
    </source>
</evidence>
<dbReference type="CDD" id="cd00190">
    <property type="entry name" value="Tryp_SPc"/>
    <property type="match status" value="1"/>
</dbReference>
<dbReference type="PROSITE" id="PS50240">
    <property type="entry name" value="TRYPSIN_DOM"/>
    <property type="match status" value="1"/>
</dbReference>
<comment type="caution">
    <text evidence="10">The sequence shown here is derived from an EMBL/GenBank/DDBJ whole genome shotgun (WGS) entry which is preliminary data.</text>
</comment>
<keyword evidence="11" id="KW-1185">Reference proteome</keyword>
<evidence type="ECO:0000256" key="2">
    <source>
        <dbReference type="ARBA" id="ARBA00022525"/>
    </source>
</evidence>
<keyword evidence="8" id="KW-1133">Transmembrane helix</keyword>
<keyword evidence="3 7" id="KW-0645">Protease</keyword>
<evidence type="ECO:0000256" key="1">
    <source>
        <dbReference type="ARBA" id="ARBA00004613"/>
    </source>
</evidence>
<evidence type="ECO:0000256" key="5">
    <source>
        <dbReference type="ARBA" id="ARBA00022825"/>
    </source>
</evidence>
<dbReference type="InterPro" id="IPR001254">
    <property type="entry name" value="Trypsin_dom"/>
</dbReference>
<keyword evidence="5 7" id="KW-0720">Serine protease</keyword>
<feature type="transmembrane region" description="Helical" evidence="8">
    <location>
        <begin position="213"/>
        <end position="230"/>
    </location>
</feature>
<dbReference type="SUPFAM" id="SSF50494">
    <property type="entry name" value="Trypsin-like serine proteases"/>
    <property type="match status" value="1"/>
</dbReference>
<gene>
    <name evidence="10" type="ORF">WA026_011418</name>
</gene>
<dbReference type="Proteomes" id="UP001431783">
    <property type="component" value="Unassembled WGS sequence"/>
</dbReference>
<dbReference type="GO" id="GO:0004252">
    <property type="term" value="F:serine-type endopeptidase activity"/>
    <property type="evidence" value="ECO:0007669"/>
    <property type="project" value="InterPro"/>
</dbReference>
<dbReference type="GO" id="GO:0005615">
    <property type="term" value="C:extracellular space"/>
    <property type="evidence" value="ECO:0007669"/>
    <property type="project" value="TreeGrafter"/>
</dbReference>
<evidence type="ECO:0000256" key="4">
    <source>
        <dbReference type="ARBA" id="ARBA00022801"/>
    </source>
</evidence>
<reference evidence="10 11" key="1">
    <citation type="submission" date="2023-03" db="EMBL/GenBank/DDBJ databases">
        <title>Genome insight into feeding habits of ladybird beetles.</title>
        <authorList>
            <person name="Li H.-S."/>
            <person name="Huang Y.-H."/>
            <person name="Pang H."/>
        </authorList>
    </citation>
    <scope>NUCLEOTIDE SEQUENCE [LARGE SCALE GENOMIC DNA]</scope>
    <source>
        <strain evidence="10">SYSU_2023b</strain>
        <tissue evidence="10">Whole body</tissue>
    </source>
</reference>
<dbReference type="InterPro" id="IPR033116">
    <property type="entry name" value="TRYPSIN_SER"/>
</dbReference>
<dbReference type="PRINTS" id="PR00722">
    <property type="entry name" value="CHYMOTRYPSIN"/>
</dbReference>
<dbReference type="EMBL" id="JARQZJ010000005">
    <property type="protein sequence ID" value="KAK9871135.1"/>
    <property type="molecule type" value="Genomic_DNA"/>
</dbReference>
<evidence type="ECO:0000259" key="9">
    <source>
        <dbReference type="PROSITE" id="PS50240"/>
    </source>
</evidence>
<dbReference type="InterPro" id="IPR009003">
    <property type="entry name" value="Peptidase_S1_PA"/>
</dbReference>
<dbReference type="InterPro" id="IPR001314">
    <property type="entry name" value="Peptidase_S1A"/>
</dbReference>
<dbReference type="InterPro" id="IPR018114">
    <property type="entry name" value="TRYPSIN_HIS"/>
</dbReference>
<dbReference type="Gene3D" id="2.40.10.10">
    <property type="entry name" value="Trypsin-like serine proteases"/>
    <property type="match status" value="1"/>
</dbReference>
<keyword evidence="4 7" id="KW-0378">Hydrolase</keyword>
<dbReference type="InterPro" id="IPR043504">
    <property type="entry name" value="Peptidase_S1_PA_chymotrypsin"/>
</dbReference>
<dbReference type="GO" id="GO:0006508">
    <property type="term" value="P:proteolysis"/>
    <property type="evidence" value="ECO:0007669"/>
    <property type="project" value="UniProtKB-KW"/>
</dbReference>
<keyword evidence="6" id="KW-1015">Disulfide bond</keyword>
<evidence type="ECO:0000313" key="10">
    <source>
        <dbReference type="EMBL" id="KAK9871135.1"/>
    </source>
</evidence>
<sequence length="240" mass="26808">MPREMKIGDCRKPGYIQEKWILSAAHCMKNVLNAPWLLTAVFGEQGIDVTTNGQLIPALLLKSDVHFIVGIFDTLDLPRSLFMSEDLTMELLDRQLIAAGWGSTEIVHSFENYTAIASPELKCVNVSYITFKECFHLSKSATRKHICAISKAGGEASCKGDSGGPLFQGRTIYGIVSWGYDCGTPGSPQFYTRVDKYLDFIDYTMRACANKPASLYSISIFLIISIYIYLNKFHTFLTDL</sequence>
<dbReference type="PROSITE" id="PS00134">
    <property type="entry name" value="TRYPSIN_HIS"/>
    <property type="match status" value="1"/>
</dbReference>
<evidence type="ECO:0000313" key="11">
    <source>
        <dbReference type="Proteomes" id="UP001431783"/>
    </source>
</evidence>
<evidence type="ECO:0000256" key="7">
    <source>
        <dbReference type="RuleBase" id="RU363034"/>
    </source>
</evidence>
<dbReference type="InterPro" id="IPR050127">
    <property type="entry name" value="Serine_Proteases_S1"/>
</dbReference>
<dbReference type="PANTHER" id="PTHR24264:SF65">
    <property type="entry name" value="SRCR DOMAIN-CONTAINING PROTEIN"/>
    <property type="match status" value="1"/>
</dbReference>
<keyword evidence="2" id="KW-0964">Secreted</keyword>
<evidence type="ECO:0000256" key="8">
    <source>
        <dbReference type="SAM" id="Phobius"/>
    </source>
</evidence>
<feature type="domain" description="Peptidase S1" evidence="9">
    <location>
        <begin position="1"/>
        <end position="206"/>
    </location>
</feature>
<dbReference type="SMART" id="SM00020">
    <property type="entry name" value="Tryp_SPc"/>
    <property type="match status" value="1"/>
</dbReference>
<keyword evidence="8" id="KW-0812">Transmembrane</keyword>
<dbReference type="PANTHER" id="PTHR24264">
    <property type="entry name" value="TRYPSIN-RELATED"/>
    <property type="match status" value="1"/>
</dbReference>
<name>A0AAW1TLK6_9CUCU</name>
<protein>
    <recommendedName>
        <fullName evidence="9">Peptidase S1 domain-containing protein</fullName>
    </recommendedName>
</protein>
<dbReference type="AlphaFoldDB" id="A0AAW1TLK6"/>
<proteinExistence type="predicted"/>